<dbReference type="EMBL" id="LBXZ01000002">
    <property type="protein sequence ID" value="KKR40985.1"/>
    <property type="molecule type" value="Genomic_DNA"/>
</dbReference>
<protein>
    <submittedName>
        <fullName evidence="1">Uncharacterized protein</fullName>
    </submittedName>
</protein>
<gene>
    <name evidence="1" type="ORF">UT75_C0002G0022</name>
</gene>
<sequence>MTQVLGKTPAGKLKVLVDGRECEGCPGSLIATHEPGIFTREGEFIALPVVSDVETHQLAVPTVDGQFLFL</sequence>
<dbReference type="AlphaFoldDB" id="A0A0G0T1K7"/>
<dbReference type="Proteomes" id="UP000034072">
    <property type="component" value="Unassembled WGS sequence"/>
</dbReference>
<accession>A0A0G0T1K7</accession>
<organism evidence="1 2">
    <name type="scientific">Candidatus Yanofskybacteria bacterium GW2011_GWE2_40_11</name>
    <dbReference type="NCBI Taxonomy" id="1619033"/>
    <lineage>
        <taxon>Bacteria</taxon>
        <taxon>Candidatus Yanofskyibacteriota</taxon>
    </lineage>
</organism>
<comment type="caution">
    <text evidence="1">The sequence shown here is derived from an EMBL/GenBank/DDBJ whole genome shotgun (WGS) entry which is preliminary data.</text>
</comment>
<evidence type="ECO:0000313" key="2">
    <source>
        <dbReference type="Proteomes" id="UP000034072"/>
    </source>
</evidence>
<proteinExistence type="predicted"/>
<name>A0A0G0T1K7_9BACT</name>
<evidence type="ECO:0000313" key="1">
    <source>
        <dbReference type="EMBL" id="KKR40985.1"/>
    </source>
</evidence>
<reference evidence="1 2" key="1">
    <citation type="journal article" date="2015" name="Nature">
        <title>rRNA introns, odd ribosomes, and small enigmatic genomes across a large radiation of phyla.</title>
        <authorList>
            <person name="Brown C.T."/>
            <person name="Hug L.A."/>
            <person name="Thomas B.C."/>
            <person name="Sharon I."/>
            <person name="Castelle C.J."/>
            <person name="Singh A."/>
            <person name="Wilkins M.J."/>
            <person name="Williams K.H."/>
            <person name="Banfield J.F."/>
        </authorList>
    </citation>
    <scope>NUCLEOTIDE SEQUENCE [LARGE SCALE GENOMIC DNA]</scope>
</reference>